<dbReference type="EMBL" id="JACJQB010000045">
    <property type="protein sequence ID" value="MBD2189617.1"/>
    <property type="molecule type" value="Genomic_DNA"/>
</dbReference>
<dbReference type="InterPro" id="IPR050351">
    <property type="entry name" value="BphY/WalK/GraS-like"/>
</dbReference>
<dbReference type="PRINTS" id="PR00344">
    <property type="entry name" value="BCTRLSENSOR"/>
</dbReference>
<dbReference type="SUPFAM" id="SSF48452">
    <property type="entry name" value="TPR-like"/>
    <property type="match status" value="1"/>
</dbReference>
<gene>
    <name evidence="8" type="ORF">H6F41_15900</name>
</gene>
<keyword evidence="4" id="KW-0808">Transferase</keyword>
<feature type="domain" description="Histidine kinase" evidence="7">
    <location>
        <begin position="680"/>
        <end position="898"/>
    </location>
</feature>
<dbReference type="PANTHER" id="PTHR42878">
    <property type="entry name" value="TWO-COMPONENT HISTIDINE KINASE"/>
    <property type="match status" value="1"/>
</dbReference>
<dbReference type="PROSITE" id="PS50109">
    <property type="entry name" value="HIS_KIN"/>
    <property type="match status" value="1"/>
</dbReference>
<evidence type="ECO:0000256" key="4">
    <source>
        <dbReference type="ARBA" id="ARBA00022679"/>
    </source>
</evidence>
<dbReference type="Gene3D" id="3.30.565.10">
    <property type="entry name" value="Histidine kinase-like ATPase, C-terminal domain"/>
    <property type="match status" value="1"/>
</dbReference>
<evidence type="ECO:0000313" key="9">
    <source>
        <dbReference type="Proteomes" id="UP000642094"/>
    </source>
</evidence>
<evidence type="ECO:0000259" key="7">
    <source>
        <dbReference type="PROSITE" id="PS50109"/>
    </source>
</evidence>
<keyword evidence="5" id="KW-0418">Kinase</keyword>
<dbReference type="Pfam" id="PF00512">
    <property type="entry name" value="HisKA"/>
    <property type="match status" value="1"/>
</dbReference>
<dbReference type="InterPro" id="IPR005467">
    <property type="entry name" value="His_kinase_dom"/>
</dbReference>
<reference evidence="8 9" key="1">
    <citation type="journal article" date="2020" name="ISME J.">
        <title>Comparative genomics reveals insights into cyanobacterial evolution and habitat adaptation.</title>
        <authorList>
            <person name="Chen M.Y."/>
            <person name="Teng W.K."/>
            <person name="Zhao L."/>
            <person name="Hu C.X."/>
            <person name="Zhou Y.K."/>
            <person name="Han B.P."/>
            <person name="Song L.R."/>
            <person name="Shu W.S."/>
        </authorList>
    </citation>
    <scope>NUCLEOTIDE SEQUENCE [LARGE SCALE GENOMIC DNA]</scope>
    <source>
        <strain evidence="8 9">FACHB-723</strain>
    </source>
</reference>
<keyword evidence="9" id="KW-1185">Reference proteome</keyword>
<dbReference type="SUPFAM" id="SSF55781">
    <property type="entry name" value="GAF domain-like"/>
    <property type="match status" value="1"/>
</dbReference>
<dbReference type="Pfam" id="PF02518">
    <property type="entry name" value="HATPase_c"/>
    <property type="match status" value="1"/>
</dbReference>
<evidence type="ECO:0000256" key="2">
    <source>
        <dbReference type="ARBA" id="ARBA00012438"/>
    </source>
</evidence>
<dbReference type="InterPro" id="IPR003661">
    <property type="entry name" value="HisK_dim/P_dom"/>
</dbReference>
<dbReference type="InterPro" id="IPR003594">
    <property type="entry name" value="HATPase_dom"/>
</dbReference>
<evidence type="ECO:0000256" key="6">
    <source>
        <dbReference type="ARBA" id="ARBA00023012"/>
    </source>
</evidence>
<dbReference type="CDD" id="cd00082">
    <property type="entry name" value="HisKA"/>
    <property type="match status" value="1"/>
</dbReference>
<name>A0ABR8A071_9CYAN</name>
<organism evidence="8 9">
    <name type="scientific">Pseudanabaena mucicola FACHB-723</name>
    <dbReference type="NCBI Taxonomy" id="2692860"/>
    <lineage>
        <taxon>Bacteria</taxon>
        <taxon>Bacillati</taxon>
        <taxon>Cyanobacteriota</taxon>
        <taxon>Cyanophyceae</taxon>
        <taxon>Pseudanabaenales</taxon>
        <taxon>Pseudanabaenaceae</taxon>
        <taxon>Pseudanabaena</taxon>
    </lineage>
</organism>
<accession>A0ABR8A071</accession>
<evidence type="ECO:0000256" key="1">
    <source>
        <dbReference type="ARBA" id="ARBA00000085"/>
    </source>
</evidence>
<comment type="caution">
    <text evidence="8">The sequence shown here is derived from an EMBL/GenBank/DDBJ whole genome shotgun (WGS) entry which is preliminary data.</text>
</comment>
<keyword evidence="6" id="KW-0902">Two-component regulatory system</keyword>
<dbReference type="InterPro" id="IPR036890">
    <property type="entry name" value="HATPase_C_sf"/>
</dbReference>
<proteinExistence type="predicted"/>
<dbReference type="InterPro" id="IPR029016">
    <property type="entry name" value="GAF-like_dom_sf"/>
</dbReference>
<dbReference type="InterPro" id="IPR004358">
    <property type="entry name" value="Sig_transdc_His_kin-like_C"/>
</dbReference>
<dbReference type="InterPro" id="IPR036097">
    <property type="entry name" value="HisK_dim/P_sf"/>
</dbReference>
<evidence type="ECO:0000256" key="5">
    <source>
        <dbReference type="ARBA" id="ARBA00022777"/>
    </source>
</evidence>
<evidence type="ECO:0000256" key="3">
    <source>
        <dbReference type="ARBA" id="ARBA00022553"/>
    </source>
</evidence>
<dbReference type="SMART" id="SM00388">
    <property type="entry name" value="HisKA"/>
    <property type="match status" value="1"/>
</dbReference>
<dbReference type="SMART" id="SM00065">
    <property type="entry name" value="GAF"/>
    <property type="match status" value="1"/>
</dbReference>
<dbReference type="SMART" id="SM00387">
    <property type="entry name" value="HATPase_c"/>
    <property type="match status" value="1"/>
</dbReference>
<dbReference type="InterPro" id="IPR011990">
    <property type="entry name" value="TPR-like_helical_dom_sf"/>
</dbReference>
<sequence>MSDLPPMTNPHMLAAINILANMASAAYIGAPDLYPLIVLKQIELSLNYGTTPETAYAFSTYGLILCITGDIPKGNASADVAIALLDKFKALKFKTKIFNLVYHFVRPWQHHIGKTLAPLLEGYQSGLESGDTEFAAYCAFNYCQLLYFSGANLEKVNQEMQTYADAIAKLNQTTALNFQQIGQQAALNWTLEPNHPDYAPWKLIGDRYNIDECLPQHQLAGDQYATGSANTHQLMLSYHFGSAEDAIAIARRTETSNSGLGGTFLLALSHFYHALALLGSGEDATMSDESSLDLVKQDLAKLEAWADHAPQNFVHKCALIKAEQARLQGDQQLASDFYDRAITLSKSHGYLHEAALANELAAKFYLQLGKVFIAKAYMQEARYCYLEWGATAKVQHIENQYPQLLEPLSEQNPRLAISIHSSSSNSLHSIDLEAVIKASFAIANEIQLDRLLSTLMNILIENAGAQTGYLLLPNGLSNDEDPDTFPQDLTNLEKWSIEAIKTINHDHVIVMQSLPIAPIHPDGNTYLPLSLVHYVARTQESIVLNHATEVGGVQNDPWIVLHQSKSLLCMPLVNQGRITAIVILENNLVTDAFTPQRIAILNLLSTQAAISILKARLLKQQAELNQSLQAEICDRKLAEQARESANEALYQLNQSLESKVTERTAQLEAANKELESFSYSVSHDLRAPLRAINGFSKILQEDYGDRLDAEGVRYLQIVRDNANRMGELIDDLLSLSRLTRKDLLRKPVDVHSLIHKILNDFAAEIQDRQIEIAIADLPDCDADYSLLTQVWLNLISNAVKYTGKTINPRIEIGSQRIINQETEEIVYFIRDNGAGFDMQYADKLFGVFQRMHLESDFEGTGIGLAIVQRIIQRHGGTVWAEAAIDQGATFYFKIPDRSLNIL</sequence>
<evidence type="ECO:0000313" key="8">
    <source>
        <dbReference type="EMBL" id="MBD2189617.1"/>
    </source>
</evidence>
<comment type="catalytic activity">
    <reaction evidence="1">
        <text>ATP + protein L-histidine = ADP + protein N-phospho-L-histidine.</text>
        <dbReference type="EC" id="2.7.13.3"/>
    </reaction>
</comment>
<dbReference type="InterPro" id="IPR003018">
    <property type="entry name" value="GAF"/>
</dbReference>
<dbReference type="Pfam" id="PF01590">
    <property type="entry name" value="GAF"/>
    <property type="match status" value="1"/>
</dbReference>
<protein>
    <recommendedName>
        <fullName evidence="2">histidine kinase</fullName>
        <ecNumber evidence="2">2.7.13.3</ecNumber>
    </recommendedName>
</protein>
<dbReference type="Gene3D" id="3.30.450.40">
    <property type="match status" value="1"/>
</dbReference>
<dbReference type="SUPFAM" id="SSF47384">
    <property type="entry name" value="Homodimeric domain of signal transducing histidine kinase"/>
    <property type="match status" value="1"/>
</dbReference>
<dbReference type="EC" id="2.7.13.3" evidence="2"/>
<dbReference type="PANTHER" id="PTHR42878:SF15">
    <property type="entry name" value="BACTERIOPHYTOCHROME"/>
    <property type="match status" value="1"/>
</dbReference>
<dbReference type="Gene3D" id="1.10.287.130">
    <property type="match status" value="1"/>
</dbReference>
<dbReference type="SUPFAM" id="SSF55874">
    <property type="entry name" value="ATPase domain of HSP90 chaperone/DNA topoisomerase II/histidine kinase"/>
    <property type="match status" value="1"/>
</dbReference>
<keyword evidence="3" id="KW-0597">Phosphoprotein</keyword>
<dbReference type="Proteomes" id="UP000642094">
    <property type="component" value="Unassembled WGS sequence"/>
</dbReference>